<gene>
    <name evidence="2" type="ORF">PXEA_LOCUS10764</name>
</gene>
<evidence type="ECO:0000256" key="1">
    <source>
        <dbReference type="SAM" id="MobiDB-lite"/>
    </source>
</evidence>
<evidence type="ECO:0000313" key="2">
    <source>
        <dbReference type="EMBL" id="VEL17324.1"/>
    </source>
</evidence>
<evidence type="ECO:0000313" key="3">
    <source>
        <dbReference type="Proteomes" id="UP000784294"/>
    </source>
</evidence>
<sequence>MEDCVNLSIVLKRNGCSTTGFRRRLLLRALSYEMKVSPTKPGLYAAQSRFESLGGADETSSGGVKPAFHSSLDTF</sequence>
<dbReference type="EMBL" id="CAAALY010032125">
    <property type="protein sequence ID" value="VEL17324.1"/>
    <property type="molecule type" value="Genomic_DNA"/>
</dbReference>
<comment type="caution">
    <text evidence="2">The sequence shown here is derived from an EMBL/GenBank/DDBJ whole genome shotgun (WGS) entry which is preliminary data.</text>
</comment>
<feature type="region of interest" description="Disordered" evidence="1">
    <location>
        <begin position="54"/>
        <end position="75"/>
    </location>
</feature>
<reference evidence="2" key="1">
    <citation type="submission" date="2018-11" db="EMBL/GenBank/DDBJ databases">
        <authorList>
            <consortium name="Pathogen Informatics"/>
        </authorList>
    </citation>
    <scope>NUCLEOTIDE SEQUENCE</scope>
</reference>
<proteinExistence type="predicted"/>
<protein>
    <submittedName>
        <fullName evidence="2">Uncharacterized protein</fullName>
    </submittedName>
</protein>
<organism evidence="2 3">
    <name type="scientific">Protopolystoma xenopodis</name>
    <dbReference type="NCBI Taxonomy" id="117903"/>
    <lineage>
        <taxon>Eukaryota</taxon>
        <taxon>Metazoa</taxon>
        <taxon>Spiralia</taxon>
        <taxon>Lophotrochozoa</taxon>
        <taxon>Platyhelminthes</taxon>
        <taxon>Monogenea</taxon>
        <taxon>Polyopisthocotylea</taxon>
        <taxon>Polystomatidea</taxon>
        <taxon>Polystomatidae</taxon>
        <taxon>Protopolystoma</taxon>
    </lineage>
</organism>
<dbReference type="Proteomes" id="UP000784294">
    <property type="component" value="Unassembled WGS sequence"/>
</dbReference>
<keyword evidence="3" id="KW-1185">Reference proteome</keyword>
<name>A0A3S5ACL8_9PLAT</name>
<accession>A0A3S5ACL8</accession>
<dbReference type="AlphaFoldDB" id="A0A3S5ACL8"/>